<reference evidence="3" key="1">
    <citation type="submission" date="2025-08" db="UniProtKB">
        <authorList>
            <consortium name="RefSeq"/>
        </authorList>
    </citation>
    <scope>IDENTIFICATION</scope>
    <source>
        <tissue evidence="3">Gonad</tissue>
    </source>
</reference>
<dbReference type="OrthoDB" id="2434995at2759"/>
<dbReference type="AlphaFoldDB" id="A0A6P4ZSF7"/>
<gene>
    <name evidence="3" type="primary">LOC109479505</name>
</gene>
<dbReference type="KEGG" id="bbel:109479505"/>
<organism evidence="2 3">
    <name type="scientific">Branchiostoma belcheri</name>
    <name type="common">Amphioxus</name>
    <dbReference type="NCBI Taxonomy" id="7741"/>
    <lineage>
        <taxon>Eukaryota</taxon>
        <taxon>Metazoa</taxon>
        <taxon>Chordata</taxon>
        <taxon>Cephalochordata</taxon>
        <taxon>Leptocardii</taxon>
        <taxon>Amphioxiformes</taxon>
        <taxon>Branchiostomatidae</taxon>
        <taxon>Branchiostoma</taxon>
    </lineage>
</organism>
<evidence type="ECO:0000256" key="1">
    <source>
        <dbReference type="SAM" id="MobiDB-lite"/>
    </source>
</evidence>
<dbReference type="SUPFAM" id="SSF56349">
    <property type="entry name" value="DNA breaking-rejoining enzymes"/>
    <property type="match status" value="1"/>
</dbReference>
<sequence length="240" mass="26460">MPGINKVRKPGAKVWFINAPMGKNKIGTIMSTLAEKAGIAGRMVNHSARSSVSSSEKCLSVCSKKLRRSGLDTAKPYPPILSCDIVKMFDTGTLSMDNLLALQRLVYFYIAFYLCRRGRENLRDLKGKVFELYCSKINTRKCSFLFQRVNVKYSADSGSRPWYYPQPLGRNKIGAMMKKICAAASLSKACTNHSVRVTSIQVIDEAGFDTREGGAQEMREKAGSNTTAGPLASLLDPVLQ</sequence>
<dbReference type="PANTHER" id="PTHR21446">
    <property type="entry name" value="DUF3504 DOMAIN-CONTAINING PROTEIN"/>
    <property type="match status" value="1"/>
</dbReference>
<dbReference type="InterPro" id="IPR011010">
    <property type="entry name" value="DNA_brk_join_enz"/>
</dbReference>
<keyword evidence="2" id="KW-1185">Reference proteome</keyword>
<feature type="compositionally biased region" description="Basic and acidic residues" evidence="1">
    <location>
        <begin position="213"/>
        <end position="222"/>
    </location>
</feature>
<protein>
    <submittedName>
        <fullName evidence="3">Uncharacterized protein LOC109479505</fullName>
    </submittedName>
</protein>
<dbReference type="GeneID" id="109479505"/>
<dbReference type="GO" id="GO:0003677">
    <property type="term" value="F:DNA binding"/>
    <property type="evidence" value="ECO:0007669"/>
    <property type="project" value="InterPro"/>
</dbReference>
<proteinExistence type="predicted"/>
<accession>A0A6P4ZSF7</accession>
<feature type="region of interest" description="Disordered" evidence="1">
    <location>
        <begin position="213"/>
        <end position="240"/>
    </location>
</feature>
<evidence type="ECO:0000313" key="2">
    <source>
        <dbReference type="Proteomes" id="UP000515135"/>
    </source>
</evidence>
<name>A0A6P4ZSF7_BRABE</name>
<dbReference type="Proteomes" id="UP000515135">
    <property type="component" value="Unplaced"/>
</dbReference>
<evidence type="ECO:0000313" key="3">
    <source>
        <dbReference type="RefSeq" id="XP_019637039.1"/>
    </source>
</evidence>
<dbReference type="InterPro" id="IPR052787">
    <property type="entry name" value="MAVS"/>
</dbReference>
<dbReference type="RefSeq" id="XP_019637039.1">
    <property type="nucleotide sequence ID" value="XM_019781480.1"/>
</dbReference>
<dbReference type="PANTHER" id="PTHR21446:SF12">
    <property type="entry name" value="POTASSIUM CHANNEL TETRAMERIZATION DOMAIN CONTAINING 1"/>
    <property type="match status" value="1"/>
</dbReference>